<keyword evidence="2" id="KW-1185">Reference proteome</keyword>
<dbReference type="EMBL" id="SJPV01000001">
    <property type="protein sequence ID" value="TWU42764.1"/>
    <property type="molecule type" value="Genomic_DNA"/>
</dbReference>
<evidence type="ECO:0000313" key="2">
    <source>
        <dbReference type="Proteomes" id="UP000319143"/>
    </source>
</evidence>
<name>A0A5C6E2N6_9BACT</name>
<accession>A0A5C6E2N6</accession>
<comment type="caution">
    <text evidence="1">The sequence shown here is derived from an EMBL/GenBank/DDBJ whole genome shotgun (WGS) entry which is preliminary data.</text>
</comment>
<protein>
    <submittedName>
        <fullName evidence="1">Uncharacterized protein</fullName>
    </submittedName>
</protein>
<reference evidence="1 2" key="1">
    <citation type="submission" date="2019-02" db="EMBL/GenBank/DDBJ databases">
        <title>Deep-cultivation of Planctomycetes and their phenomic and genomic characterization uncovers novel biology.</title>
        <authorList>
            <person name="Wiegand S."/>
            <person name="Jogler M."/>
            <person name="Boedeker C."/>
            <person name="Pinto D."/>
            <person name="Vollmers J."/>
            <person name="Rivas-Marin E."/>
            <person name="Kohn T."/>
            <person name="Peeters S.H."/>
            <person name="Heuer A."/>
            <person name="Rast P."/>
            <person name="Oberbeckmann S."/>
            <person name="Bunk B."/>
            <person name="Jeske O."/>
            <person name="Meyerdierks A."/>
            <person name="Storesund J.E."/>
            <person name="Kallscheuer N."/>
            <person name="Luecker S."/>
            <person name="Lage O.M."/>
            <person name="Pohl T."/>
            <person name="Merkel B.J."/>
            <person name="Hornburger P."/>
            <person name="Mueller R.-W."/>
            <person name="Bruemmer F."/>
            <person name="Labrenz M."/>
            <person name="Spormann A.M."/>
            <person name="Op Den Camp H."/>
            <person name="Overmann J."/>
            <person name="Amann R."/>
            <person name="Jetten M.S.M."/>
            <person name="Mascher T."/>
            <person name="Medema M.H."/>
            <person name="Devos D.P."/>
            <person name="Kaster A.-K."/>
            <person name="Ovreas L."/>
            <person name="Rohde M."/>
            <person name="Galperin M.Y."/>
            <person name="Jogler C."/>
        </authorList>
    </citation>
    <scope>NUCLEOTIDE SEQUENCE [LARGE SCALE GENOMIC DNA]</scope>
    <source>
        <strain evidence="1 2">Poly41</strain>
    </source>
</reference>
<proteinExistence type="predicted"/>
<dbReference type="AlphaFoldDB" id="A0A5C6E2N6"/>
<sequence length="144" mass="16182">MVSENRGTKAETLMREVARKLTGNAIHNRFARRATHRLIAKPTLPASAKAAVTPVMLMDHANRLKIVTQSITNKKLRNGTANLPPNITALAWAWAWAWAWDAVGDEVFLNSLKTPQRILWSKRMLMRLKQGTKPIKTTECGVDQ</sequence>
<dbReference type="Proteomes" id="UP000319143">
    <property type="component" value="Unassembled WGS sequence"/>
</dbReference>
<gene>
    <name evidence="1" type="ORF">Poly41_10640</name>
</gene>
<evidence type="ECO:0000313" key="1">
    <source>
        <dbReference type="EMBL" id="TWU42764.1"/>
    </source>
</evidence>
<organism evidence="1 2">
    <name type="scientific">Novipirellula artificiosorum</name>
    <dbReference type="NCBI Taxonomy" id="2528016"/>
    <lineage>
        <taxon>Bacteria</taxon>
        <taxon>Pseudomonadati</taxon>
        <taxon>Planctomycetota</taxon>
        <taxon>Planctomycetia</taxon>
        <taxon>Pirellulales</taxon>
        <taxon>Pirellulaceae</taxon>
        <taxon>Novipirellula</taxon>
    </lineage>
</organism>